<proteinExistence type="predicted"/>
<comment type="caution">
    <text evidence="6">The sequence shown here is derived from an EMBL/GenBank/DDBJ whole genome shotgun (WGS) entry which is preliminary data.</text>
</comment>
<evidence type="ECO:0000259" key="5">
    <source>
        <dbReference type="PROSITE" id="PS51501"/>
    </source>
</evidence>
<keyword evidence="1" id="KW-0479">Metal-binding</keyword>
<dbReference type="Proteomes" id="UP000298493">
    <property type="component" value="Unassembled WGS sequence"/>
</dbReference>
<dbReference type="GO" id="GO:0005739">
    <property type="term" value="C:mitochondrion"/>
    <property type="evidence" value="ECO:0007669"/>
    <property type="project" value="TreeGrafter"/>
</dbReference>
<evidence type="ECO:0000256" key="4">
    <source>
        <dbReference type="PROSITE-ProRule" id="PRU00834"/>
    </source>
</evidence>
<dbReference type="GO" id="GO:0008270">
    <property type="term" value="F:zinc ion binding"/>
    <property type="evidence" value="ECO:0007669"/>
    <property type="project" value="UniProtKB-KW"/>
</dbReference>
<feature type="domain" description="DNL-type" evidence="5">
    <location>
        <begin position="85"/>
        <end position="180"/>
    </location>
</feature>
<reference evidence="6 7" key="1">
    <citation type="submission" date="2019-04" db="EMBL/GenBank/DDBJ databases">
        <title>High contiguity whole genome sequence and gene annotation resource for two Venturia nashicola isolates.</title>
        <authorList>
            <person name="Prokchorchik M."/>
            <person name="Won K."/>
            <person name="Lee Y."/>
            <person name="Choi E.D."/>
            <person name="Segonzac C."/>
            <person name="Sohn K.H."/>
        </authorList>
    </citation>
    <scope>NUCLEOTIDE SEQUENCE [LARGE SCALE GENOMIC DNA]</scope>
    <source>
        <strain evidence="6 7">PRI2</strain>
    </source>
</reference>
<dbReference type="OrthoDB" id="512667at2759"/>
<evidence type="ECO:0000313" key="6">
    <source>
        <dbReference type="EMBL" id="TID22152.1"/>
    </source>
</evidence>
<evidence type="ECO:0000256" key="2">
    <source>
        <dbReference type="ARBA" id="ARBA00022771"/>
    </source>
</evidence>
<name>A0A4Z1PJ11_9PEZI</name>
<dbReference type="GO" id="GO:0051087">
    <property type="term" value="F:protein-folding chaperone binding"/>
    <property type="evidence" value="ECO:0007669"/>
    <property type="project" value="TreeGrafter"/>
</dbReference>
<keyword evidence="3" id="KW-0862">Zinc</keyword>
<sequence length="187" mass="20857">MANLQTPRLIARRLAAAQVLIPRQCVNTSATAPRRILQSAIALPFPRRPLPFQPLLRRSFSVSSHARHEAAVPANDSVKAEEPKAEAPAYEMTFTCKKCQTRSTHRISKQGYHNGTVLITCPGCKNKHLISDHLKIFSDTRVTLEDIMKEKGQLVKRGTLSAEGDLEFWEDGTETTRLPKENDTAKA</sequence>
<dbReference type="GO" id="GO:0006457">
    <property type="term" value="P:protein folding"/>
    <property type="evidence" value="ECO:0007669"/>
    <property type="project" value="TreeGrafter"/>
</dbReference>
<dbReference type="InterPro" id="IPR024158">
    <property type="entry name" value="Mt_import_TIM15"/>
</dbReference>
<dbReference type="GO" id="GO:0030150">
    <property type="term" value="P:protein import into mitochondrial matrix"/>
    <property type="evidence" value="ECO:0007669"/>
    <property type="project" value="TreeGrafter"/>
</dbReference>
<dbReference type="EMBL" id="SNSC02000008">
    <property type="protein sequence ID" value="TID22152.1"/>
    <property type="molecule type" value="Genomic_DNA"/>
</dbReference>
<gene>
    <name evidence="6" type="ORF">E6O75_ATG10946</name>
</gene>
<dbReference type="PROSITE" id="PS51501">
    <property type="entry name" value="ZF_DNL"/>
    <property type="match status" value="1"/>
</dbReference>
<keyword evidence="7" id="KW-1185">Reference proteome</keyword>
<dbReference type="GO" id="GO:0050821">
    <property type="term" value="P:protein stabilization"/>
    <property type="evidence" value="ECO:0007669"/>
    <property type="project" value="TreeGrafter"/>
</dbReference>
<keyword evidence="2 4" id="KW-0863">Zinc-finger</keyword>
<evidence type="ECO:0000256" key="1">
    <source>
        <dbReference type="ARBA" id="ARBA00022723"/>
    </source>
</evidence>
<protein>
    <submittedName>
        <fullName evidence="6">Zf-DNL-domain-containing protein</fullName>
    </submittedName>
</protein>
<dbReference type="AlphaFoldDB" id="A0A4Z1PJ11"/>
<dbReference type="PANTHER" id="PTHR20922">
    <property type="entry name" value="DNL-TYPE ZINC FINGER PROTEIN"/>
    <property type="match status" value="1"/>
</dbReference>
<evidence type="ECO:0000256" key="3">
    <source>
        <dbReference type="ARBA" id="ARBA00022833"/>
    </source>
</evidence>
<accession>A0A4Z1PJ11</accession>
<evidence type="ECO:0000313" key="7">
    <source>
        <dbReference type="Proteomes" id="UP000298493"/>
    </source>
</evidence>
<dbReference type="InterPro" id="IPR007853">
    <property type="entry name" value="Znf_DNL-typ"/>
</dbReference>
<dbReference type="PANTHER" id="PTHR20922:SF13">
    <property type="entry name" value="DNL-TYPE ZINC FINGER PROTEIN"/>
    <property type="match status" value="1"/>
</dbReference>
<dbReference type="Pfam" id="PF05180">
    <property type="entry name" value="zf-DNL"/>
    <property type="match status" value="1"/>
</dbReference>
<organism evidence="6 7">
    <name type="scientific">Venturia nashicola</name>
    <dbReference type="NCBI Taxonomy" id="86259"/>
    <lineage>
        <taxon>Eukaryota</taxon>
        <taxon>Fungi</taxon>
        <taxon>Dikarya</taxon>
        <taxon>Ascomycota</taxon>
        <taxon>Pezizomycotina</taxon>
        <taxon>Dothideomycetes</taxon>
        <taxon>Pleosporomycetidae</taxon>
        <taxon>Venturiales</taxon>
        <taxon>Venturiaceae</taxon>
        <taxon>Venturia</taxon>
    </lineage>
</organism>
<dbReference type="STRING" id="86259.A0A4Z1PJ11"/>